<keyword evidence="3 4" id="KW-0346">Stress response</keyword>
<dbReference type="PANTHER" id="PTHR21237">
    <property type="entry name" value="GRPE PROTEIN"/>
    <property type="match status" value="1"/>
</dbReference>
<dbReference type="GO" id="GO:0006457">
    <property type="term" value="P:protein folding"/>
    <property type="evidence" value="ECO:0007669"/>
    <property type="project" value="InterPro"/>
</dbReference>
<dbReference type="GO" id="GO:0000774">
    <property type="term" value="F:adenyl-nucleotide exchange factor activity"/>
    <property type="evidence" value="ECO:0007669"/>
    <property type="project" value="InterPro"/>
</dbReference>
<dbReference type="PRINTS" id="PR00773">
    <property type="entry name" value="GRPEPROTEIN"/>
</dbReference>
<sequence length="267" mass="31341">MNKKEIKKKKTESQQSQENKCEDKKSSLSREKENEQIKDSIKGCDCAKNDNTQTNNKELEKSLKKDSSEKEAKIDFKNQEFQKKSENSTHFDDSINQKTKNNQQTIMMEQLVKQLEKELKDKVTTEKLKYQAELDNFRKRIQKEKELAIKYSSIDLIRDILVPFEQLEKVLEMPAEDPLLQKFLSGFKMIQKQVKEILEKNGVKEIKSLGEVFNPEFHYAVEKISDRNQPDGVNIMVLQKGFLYKDLVLKPAMVKINEWSENNNENK</sequence>
<evidence type="ECO:0000256" key="2">
    <source>
        <dbReference type="ARBA" id="ARBA00023186"/>
    </source>
</evidence>
<dbReference type="EMBL" id="PUUG01000024">
    <property type="protein sequence ID" value="PQP79779.1"/>
    <property type="molecule type" value="Genomic_DNA"/>
</dbReference>
<dbReference type="Gene3D" id="2.30.22.10">
    <property type="entry name" value="Head domain of nucleotide exchange factor GrpE"/>
    <property type="match status" value="1"/>
</dbReference>
<dbReference type="Proteomes" id="UP000238672">
    <property type="component" value="Unassembled WGS sequence"/>
</dbReference>
<evidence type="ECO:0000256" key="1">
    <source>
        <dbReference type="ARBA" id="ARBA00009054"/>
    </source>
</evidence>
<feature type="region of interest" description="Disordered" evidence="7">
    <location>
        <begin position="1"/>
        <end position="71"/>
    </location>
</feature>
<dbReference type="AlphaFoldDB" id="A0A2S8NV17"/>
<protein>
    <recommendedName>
        <fullName evidence="3 4">Protein GrpE</fullName>
    </recommendedName>
    <alternativeName>
        <fullName evidence="3">HSP-70 cofactor</fullName>
    </alternativeName>
</protein>
<evidence type="ECO:0000256" key="6">
    <source>
        <dbReference type="SAM" id="Coils"/>
    </source>
</evidence>
<dbReference type="GO" id="GO:0042803">
    <property type="term" value="F:protein homodimerization activity"/>
    <property type="evidence" value="ECO:0007669"/>
    <property type="project" value="InterPro"/>
</dbReference>
<dbReference type="GO" id="GO:0005737">
    <property type="term" value="C:cytoplasm"/>
    <property type="evidence" value="ECO:0007669"/>
    <property type="project" value="UniProtKB-SubCell"/>
</dbReference>
<dbReference type="GO" id="GO:0051082">
    <property type="term" value="F:unfolded protein binding"/>
    <property type="evidence" value="ECO:0007669"/>
    <property type="project" value="TreeGrafter"/>
</dbReference>
<dbReference type="SUPFAM" id="SSF51064">
    <property type="entry name" value="Head domain of nucleotide exchange factor GrpE"/>
    <property type="match status" value="1"/>
</dbReference>
<comment type="subunit">
    <text evidence="3">Homodimer.</text>
</comment>
<comment type="subcellular location">
    <subcellularLocation>
        <location evidence="3">Cytoplasm</location>
    </subcellularLocation>
</comment>
<keyword evidence="9" id="KW-1185">Reference proteome</keyword>
<gene>
    <name evidence="3 8" type="primary">grpE</name>
    <name evidence="8" type="ORF">C6B37_01170</name>
</gene>
<dbReference type="InterPro" id="IPR013805">
    <property type="entry name" value="GrpE_CC"/>
</dbReference>
<feature type="compositionally biased region" description="Basic residues" evidence="7">
    <location>
        <begin position="1"/>
        <end position="10"/>
    </location>
</feature>
<evidence type="ECO:0000313" key="8">
    <source>
        <dbReference type="EMBL" id="PQP79779.1"/>
    </source>
</evidence>
<keyword evidence="6" id="KW-0175">Coiled coil</keyword>
<dbReference type="HAMAP" id="MF_01151">
    <property type="entry name" value="GrpE"/>
    <property type="match status" value="1"/>
</dbReference>
<comment type="caution">
    <text evidence="8">The sequence shown here is derived from an EMBL/GenBank/DDBJ whole genome shotgun (WGS) entry which is preliminary data.</text>
</comment>
<feature type="coiled-coil region" evidence="6">
    <location>
        <begin position="120"/>
        <end position="147"/>
    </location>
</feature>
<dbReference type="CDD" id="cd00446">
    <property type="entry name" value="GrpE"/>
    <property type="match status" value="1"/>
</dbReference>
<evidence type="ECO:0000256" key="3">
    <source>
        <dbReference type="HAMAP-Rule" id="MF_01151"/>
    </source>
</evidence>
<accession>A0A2S8NV17</accession>
<keyword evidence="3" id="KW-0963">Cytoplasm</keyword>
<name>A0A2S8NV17_9MOLU</name>
<dbReference type="GO" id="GO:0051087">
    <property type="term" value="F:protein-folding chaperone binding"/>
    <property type="evidence" value="ECO:0007669"/>
    <property type="project" value="InterPro"/>
</dbReference>
<evidence type="ECO:0000256" key="7">
    <source>
        <dbReference type="SAM" id="MobiDB-lite"/>
    </source>
</evidence>
<dbReference type="PROSITE" id="PS01071">
    <property type="entry name" value="GRPE"/>
    <property type="match status" value="1"/>
</dbReference>
<comment type="similarity">
    <text evidence="1 3 5">Belongs to the GrpE family.</text>
</comment>
<dbReference type="SUPFAM" id="SSF58014">
    <property type="entry name" value="Coiled-coil domain of nucleotide exchange factor GrpE"/>
    <property type="match status" value="1"/>
</dbReference>
<evidence type="ECO:0000256" key="5">
    <source>
        <dbReference type="RuleBase" id="RU004478"/>
    </source>
</evidence>
<dbReference type="PANTHER" id="PTHR21237:SF23">
    <property type="entry name" value="GRPE PROTEIN HOMOLOG, MITOCHONDRIAL"/>
    <property type="match status" value="1"/>
</dbReference>
<evidence type="ECO:0000313" key="9">
    <source>
        <dbReference type="Proteomes" id="UP000238672"/>
    </source>
</evidence>
<comment type="function">
    <text evidence="3 4">Participates actively in the response to hyperosmotic and heat shock by preventing the aggregation of stress-denatured proteins, in association with DnaK and GrpE. It is the nucleotide exchange factor for DnaK and may function as a thermosensor. Unfolded proteins bind initially to DnaJ; upon interaction with the DnaJ-bound protein, DnaK hydrolyzes its bound ATP, resulting in the formation of a stable complex. GrpE releases ADP from DnaK; ATP binding to DnaK triggers the release of the substrate protein, thus completing the reaction cycle. Several rounds of ATP-dependent interactions between DnaJ, DnaK and GrpE are required for fully efficient folding.</text>
</comment>
<keyword evidence="2 3" id="KW-0143">Chaperone</keyword>
<proteinExistence type="inferred from homology"/>
<reference evidence="8 9" key="1">
    <citation type="submission" date="2018-02" db="EMBL/GenBank/DDBJ databases">
        <title>Metagenomics reveals mixed infection of spiroplasma and phytoplasma in chicory.</title>
        <authorList>
            <person name="Polano C."/>
            <person name="Moruzzi S."/>
            <person name="Ermacora P."/>
            <person name="Ferrini F."/>
            <person name="Martini M."/>
            <person name="Firrao G."/>
        </authorList>
    </citation>
    <scope>NUCLEOTIDE SEQUENCE [LARGE SCALE GENOMIC DNA]</scope>
    <source>
        <strain evidence="8 9">ChiP</strain>
    </source>
</reference>
<organism evidence="8 9">
    <name type="scientific">Candidatus Phytoplasma phoenicium</name>
    <dbReference type="NCBI Taxonomy" id="198422"/>
    <lineage>
        <taxon>Bacteria</taxon>
        <taxon>Bacillati</taxon>
        <taxon>Mycoplasmatota</taxon>
        <taxon>Mollicutes</taxon>
        <taxon>Acholeplasmatales</taxon>
        <taxon>Acholeplasmataceae</taxon>
        <taxon>Candidatus Phytoplasma</taxon>
        <taxon>16SrIX (Pigeon pea witches'-broom group)</taxon>
    </lineage>
</organism>
<dbReference type="InterPro" id="IPR000740">
    <property type="entry name" value="GrpE"/>
</dbReference>
<feature type="compositionally biased region" description="Basic and acidic residues" evidence="7">
    <location>
        <begin position="57"/>
        <end position="71"/>
    </location>
</feature>
<dbReference type="InterPro" id="IPR009012">
    <property type="entry name" value="GrpE_head"/>
</dbReference>
<evidence type="ECO:0000256" key="4">
    <source>
        <dbReference type="RuleBase" id="RU000639"/>
    </source>
</evidence>
<dbReference type="Gene3D" id="3.90.20.20">
    <property type="match status" value="1"/>
</dbReference>
<dbReference type="Pfam" id="PF01025">
    <property type="entry name" value="GrpE"/>
    <property type="match status" value="1"/>
</dbReference>
<feature type="compositionally biased region" description="Basic and acidic residues" evidence="7">
    <location>
        <begin position="19"/>
        <end position="48"/>
    </location>
</feature>